<dbReference type="Pfam" id="PF12128">
    <property type="entry name" value="DUF3584"/>
    <property type="match status" value="1"/>
</dbReference>
<dbReference type="InterPro" id="IPR027417">
    <property type="entry name" value="P-loop_NTPase"/>
</dbReference>
<keyword evidence="3" id="KW-0547">Nucleotide-binding</keyword>
<sequence length="1222" mass="137792">MDRGLARIILIDSYMPGRATEVAVSGHTSINGRNGAGKTSLLRLVPIFYGEHPRHLITKTSSGRKSFASWYMPREASCLVFEYVGADDDRKMAIFRAGSGPDTYQQVLVDGGYDESLFLNVQAQKFLPSSELLPRLKERGLAHYVCKSNDEYRAILLDGTHRDQLRYSLVSRNARMGAVVPLVTHMFQRNVSFEHFAQIIQDYARNNLSLQAQHNLTSFEPNRRQLSELVEHFDAFSALNGLHARLPELTGALGELKLHQGKRSATALAAKALDDRLRGEINELAVELSEEEKALEARGHAVDAQVSEASSQRGTVVAQLNDQEAIESQLRARKQRFDADDLPGKARDIATLPDKLATLDARRDEHQRLKADLADVEGPIQAAMSDEKSRAQQAESQYQKAVAETERGRASERERLDGDYHKAREALDDRQQVGRQHLEDRRQQAREDKIRLQTELKHPRVDPGVVRQLEAAEALYRSRDEEAQQTVDAYQAALEEKNQAQAHFDRINNQYDKDRYEADKAEEELAHAGQFLAGGPGSLMQFLNESLPDWQDTLGRVINPALLRQNGLSPALVPGAEPLVFAGVRLNVESLPTPEAPEALQAAYDDAHHQHEAAERRLAQTEKELDQAAARREAANKASSTAQSAADIARRKRREAADSLDTAKATHRDAERQARARLETDLEATKAWLCELEDEHATLLEEQAAARYELSAAHEASLTAAANEHARALAALAEAKNQRQTDHETTMARLTAQLESAIAESGVNPDDIARLEKEIRELKARCKQLESHRVQVETYQAFLENDWPDCAVATQRAEELRAQRDEFNDQIEALQAAWTNEKRQTEQALAAQRGELQNKRTARQILQTSAALREATSNVGLTAPEEDLEYYCTLPAEPLSREYLEQHRLVQEDLDRLGRVVDVFVDAFQRYPGSPSHDYWLQRQADWAGTDIAVVSKAKAVEEYFEGGSHKLAQDQLLVAFNYLSTLDSYRLGLEAFENGVRKFNRDLVAHLEQDLHFDLIDRVEPKITLDLSELDFWKDLTRLAELYRTWAKSSRRQLPDRALVQAIEAYSQTIRDKRGQQEDFSSLIRFKFHLEIEGRPMTAVNAGQLEDISSNGLSAIVLILLFQGFVDLVRGKHMVTMLWPLDELGTIDATNRRVLFKMLAEHDIALLTATPDLRPADLAYFHEAYELEINNGRRRLIQMQWPGQRVAPMPPGPPTEHRELS</sequence>
<name>A0A9Q3ZFF7_9GAMM</name>
<protein>
    <submittedName>
        <fullName evidence="3">ATP-binding protein</fullName>
    </submittedName>
</protein>
<gene>
    <name evidence="3" type="ORF">LZG35_13025</name>
</gene>
<evidence type="ECO:0000256" key="1">
    <source>
        <dbReference type="SAM" id="Coils"/>
    </source>
</evidence>
<feature type="region of interest" description="Disordered" evidence="2">
    <location>
        <begin position="623"/>
        <end position="674"/>
    </location>
</feature>
<evidence type="ECO:0000313" key="3">
    <source>
        <dbReference type="EMBL" id="MCE7509566.1"/>
    </source>
</evidence>
<organism evidence="3 4">
    <name type="scientific">Alloalcanivorax xenomutans</name>
    <dbReference type="NCBI Taxonomy" id="1094342"/>
    <lineage>
        <taxon>Bacteria</taxon>
        <taxon>Pseudomonadati</taxon>
        <taxon>Pseudomonadota</taxon>
        <taxon>Gammaproteobacteria</taxon>
        <taxon>Oceanospirillales</taxon>
        <taxon>Alcanivoracaceae</taxon>
        <taxon>Alloalcanivorax</taxon>
    </lineage>
</organism>
<dbReference type="RefSeq" id="WP_233925911.1">
    <property type="nucleotide sequence ID" value="NZ_JAJVKT010000015.1"/>
</dbReference>
<dbReference type="EMBL" id="JAJVKT010000015">
    <property type="protein sequence ID" value="MCE7509566.1"/>
    <property type="molecule type" value="Genomic_DNA"/>
</dbReference>
<keyword evidence="4" id="KW-1185">Reference proteome</keyword>
<feature type="coiled-coil region" evidence="1">
    <location>
        <begin position="480"/>
        <end position="524"/>
    </location>
</feature>
<dbReference type="GO" id="GO:0005524">
    <property type="term" value="F:ATP binding"/>
    <property type="evidence" value="ECO:0007669"/>
    <property type="project" value="UniProtKB-KW"/>
</dbReference>
<reference evidence="3" key="1">
    <citation type="submission" date="2022-01" db="EMBL/GenBank/DDBJ databases">
        <authorList>
            <person name="Karlyshev A.V."/>
            <person name="Jaspars M."/>
        </authorList>
    </citation>
    <scope>NUCLEOTIDE SEQUENCE</scope>
    <source>
        <strain evidence="3">AGSA3-2</strain>
    </source>
</reference>
<feature type="coiled-coil region" evidence="1">
    <location>
        <begin position="768"/>
        <end position="833"/>
    </location>
</feature>
<keyword evidence="1" id="KW-0175">Coiled coil</keyword>
<keyword evidence="3" id="KW-0067">ATP-binding</keyword>
<feature type="compositionally biased region" description="Basic and acidic residues" evidence="2">
    <location>
        <begin position="664"/>
        <end position="674"/>
    </location>
</feature>
<evidence type="ECO:0000256" key="2">
    <source>
        <dbReference type="SAM" id="MobiDB-lite"/>
    </source>
</evidence>
<feature type="compositionally biased region" description="Basic and acidic residues" evidence="2">
    <location>
        <begin position="623"/>
        <end position="635"/>
    </location>
</feature>
<dbReference type="Proteomes" id="UP001107961">
    <property type="component" value="Unassembled WGS sequence"/>
</dbReference>
<dbReference type="SUPFAM" id="SSF52540">
    <property type="entry name" value="P-loop containing nucleoside triphosphate hydrolases"/>
    <property type="match status" value="1"/>
</dbReference>
<comment type="caution">
    <text evidence="3">The sequence shown here is derived from an EMBL/GenBank/DDBJ whole genome shotgun (WGS) entry which is preliminary data.</text>
</comment>
<proteinExistence type="predicted"/>
<evidence type="ECO:0000313" key="4">
    <source>
        <dbReference type="Proteomes" id="UP001107961"/>
    </source>
</evidence>
<dbReference type="AlphaFoldDB" id="A0A9Q3ZFF7"/>
<dbReference type="InterPro" id="IPR021979">
    <property type="entry name" value="DUF3584"/>
</dbReference>
<accession>A0A9Q3ZFF7</accession>